<dbReference type="GO" id="GO:0005524">
    <property type="term" value="F:ATP binding"/>
    <property type="evidence" value="ECO:0007669"/>
    <property type="project" value="UniProtKB-KW"/>
</dbReference>
<dbReference type="AlphaFoldDB" id="A0A382P585"/>
<dbReference type="Gene3D" id="1.10.8.60">
    <property type="match status" value="1"/>
</dbReference>
<dbReference type="InterPro" id="IPR013317">
    <property type="entry name" value="DnaA_dom"/>
</dbReference>
<dbReference type="InterPro" id="IPR024633">
    <property type="entry name" value="DnaA_N_dom"/>
</dbReference>
<gene>
    <name evidence="9" type="ORF">METZ01_LOCUS319855</name>
</gene>
<evidence type="ECO:0000256" key="3">
    <source>
        <dbReference type="ARBA" id="ARBA00022705"/>
    </source>
</evidence>
<dbReference type="FunFam" id="3.40.50.300:FF:000668">
    <property type="entry name" value="Chromosomal replication initiator protein DnaA"/>
    <property type="match status" value="1"/>
</dbReference>
<dbReference type="NCBIfam" id="TIGR00362">
    <property type="entry name" value="DnaA"/>
    <property type="match status" value="1"/>
</dbReference>
<dbReference type="CDD" id="cd00009">
    <property type="entry name" value="AAA"/>
    <property type="match status" value="1"/>
</dbReference>
<accession>A0A382P585</accession>
<dbReference type="SMART" id="SM00382">
    <property type="entry name" value="AAA"/>
    <property type="match status" value="1"/>
</dbReference>
<evidence type="ECO:0000256" key="2">
    <source>
        <dbReference type="ARBA" id="ARBA00022490"/>
    </source>
</evidence>
<dbReference type="PRINTS" id="PR00051">
    <property type="entry name" value="DNAA"/>
</dbReference>
<evidence type="ECO:0000256" key="1">
    <source>
        <dbReference type="ARBA" id="ARBA00006583"/>
    </source>
</evidence>
<reference evidence="9" key="1">
    <citation type="submission" date="2018-05" db="EMBL/GenBank/DDBJ databases">
        <authorList>
            <person name="Lanie J.A."/>
            <person name="Ng W.-L."/>
            <person name="Kazmierczak K.M."/>
            <person name="Andrzejewski T.M."/>
            <person name="Davidsen T.M."/>
            <person name="Wayne K.J."/>
            <person name="Tettelin H."/>
            <person name="Glass J.I."/>
            <person name="Rusch D."/>
            <person name="Podicherti R."/>
            <person name="Tsui H.-C.T."/>
            <person name="Winkler M.E."/>
        </authorList>
    </citation>
    <scope>NUCLEOTIDE SEQUENCE</scope>
</reference>
<dbReference type="SUPFAM" id="SSF48295">
    <property type="entry name" value="TrpR-like"/>
    <property type="match status" value="1"/>
</dbReference>
<dbReference type="InterPro" id="IPR010921">
    <property type="entry name" value="Trp_repressor/repl_initiator"/>
</dbReference>
<dbReference type="GO" id="GO:0006270">
    <property type="term" value="P:DNA replication initiation"/>
    <property type="evidence" value="ECO:0007669"/>
    <property type="project" value="InterPro"/>
</dbReference>
<dbReference type="PANTHER" id="PTHR30050:SF2">
    <property type="entry name" value="CHROMOSOMAL REPLICATION INITIATOR PROTEIN DNAA"/>
    <property type="match status" value="1"/>
</dbReference>
<dbReference type="InterPro" id="IPR001957">
    <property type="entry name" value="Chromosome_initiator_DnaA"/>
</dbReference>
<dbReference type="GO" id="GO:0003688">
    <property type="term" value="F:DNA replication origin binding"/>
    <property type="evidence" value="ECO:0007669"/>
    <property type="project" value="InterPro"/>
</dbReference>
<dbReference type="InterPro" id="IPR038454">
    <property type="entry name" value="DnaA_N_sf"/>
</dbReference>
<dbReference type="SUPFAM" id="SSF52540">
    <property type="entry name" value="P-loop containing nucleoside triphosphate hydrolases"/>
    <property type="match status" value="1"/>
</dbReference>
<dbReference type="InterPro" id="IPR020591">
    <property type="entry name" value="Chromosome_initiator_DnaA-like"/>
</dbReference>
<keyword evidence="4" id="KW-0547">Nucleotide-binding</keyword>
<evidence type="ECO:0000313" key="9">
    <source>
        <dbReference type="EMBL" id="SVC67001.1"/>
    </source>
</evidence>
<dbReference type="Pfam" id="PF00308">
    <property type="entry name" value="Bac_DnaA"/>
    <property type="match status" value="1"/>
</dbReference>
<proteinExistence type="inferred from homology"/>
<protein>
    <recommendedName>
        <fullName evidence="8">AAA+ ATPase domain-containing protein</fullName>
    </recommendedName>
</protein>
<dbReference type="FunFam" id="1.10.8.60:FF:000003">
    <property type="entry name" value="Chromosomal replication initiator protein DnaA"/>
    <property type="match status" value="1"/>
</dbReference>
<dbReference type="Gene3D" id="3.40.50.300">
    <property type="entry name" value="P-loop containing nucleotide triphosphate hydrolases"/>
    <property type="match status" value="1"/>
</dbReference>
<evidence type="ECO:0000256" key="4">
    <source>
        <dbReference type="ARBA" id="ARBA00022741"/>
    </source>
</evidence>
<evidence type="ECO:0000256" key="6">
    <source>
        <dbReference type="ARBA" id="ARBA00023121"/>
    </source>
</evidence>
<dbReference type="GO" id="GO:0005886">
    <property type="term" value="C:plasma membrane"/>
    <property type="evidence" value="ECO:0007669"/>
    <property type="project" value="TreeGrafter"/>
</dbReference>
<evidence type="ECO:0000259" key="8">
    <source>
        <dbReference type="SMART" id="SM00382"/>
    </source>
</evidence>
<evidence type="ECO:0000256" key="7">
    <source>
        <dbReference type="ARBA" id="ARBA00023125"/>
    </source>
</evidence>
<keyword evidence="3" id="KW-0235">DNA replication</keyword>
<feature type="non-terminal residue" evidence="9">
    <location>
        <position position="360"/>
    </location>
</feature>
<comment type="similarity">
    <text evidence="1">Belongs to the DnaA family.</text>
</comment>
<dbReference type="InterPro" id="IPR003593">
    <property type="entry name" value="AAA+_ATPase"/>
</dbReference>
<dbReference type="InterPro" id="IPR027417">
    <property type="entry name" value="P-loop_NTPase"/>
</dbReference>
<keyword evidence="5" id="KW-0067">ATP-binding</keyword>
<keyword evidence="2" id="KW-0963">Cytoplasm</keyword>
<name>A0A382P585_9ZZZZ</name>
<organism evidence="9">
    <name type="scientific">marine metagenome</name>
    <dbReference type="NCBI Taxonomy" id="408172"/>
    <lineage>
        <taxon>unclassified sequences</taxon>
        <taxon>metagenomes</taxon>
        <taxon>ecological metagenomes</taxon>
    </lineage>
</organism>
<sequence length="360" mass="40541">ATLRSDLTEQQFNTWIKPLLVIEDEEGPSLTLLAPNKFVVNWVQKNYLEQIKVAAEKRLRAKTTVAISVGDKRLAETGNRNEQPEIKRSSVVGAPMNPLYTFEGFVAGKSNQIARAAAIQITENPGTSYNPFFIYGGVGLGKTHLMQSVGNRISAINKGTKIAYVHSERFVGEMVSALQHNTINSFKNQYRSLDVLLIDDIQFFAGKERSQEEFFHTFNVLLEANKQIIITSDRYPKEIRGLEERLKSRFGWGLAVCIDPPELETCVAILKVKASLEGFEIPEEVAFFIANKIRSNVRELEGALRKLMANCRFTNRAPSIDLAKESLRDLLAIQAKQITIENIQKTVAEYYNIRISDLLS</sequence>
<feature type="non-terminal residue" evidence="9">
    <location>
        <position position="1"/>
    </location>
</feature>
<keyword evidence="7" id="KW-0238">DNA-binding</keyword>
<dbReference type="GO" id="GO:0008289">
    <property type="term" value="F:lipid binding"/>
    <property type="evidence" value="ECO:0007669"/>
    <property type="project" value="UniProtKB-KW"/>
</dbReference>
<evidence type="ECO:0000256" key="5">
    <source>
        <dbReference type="ARBA" id="ARBA00022840"/>
    </source>
</evidence>
<dbReference type="Pfam" id="PF11638">
    <property type="entry name" value="DnaA_N"/>
    <property type="match status" value="1"/>
</dbReference>
<dbReference type="Gene3D" id="3.30.300.180">
    <property type="match status" value="1"/>
</dbReference>
<dbReference type="EMBL" id="UINC01104100">
    <property type="protein sequence ID" value="SVC67001.1"/>
    <property type="molecule type" value="Genomic_DNA"/>
</dbReference>
<feature type="domain" description="AAA+ ATPase" evidence="8">
    <location>
        <begin position="128"/>
        <end position="256"/>
    </location>
</feature>
<keyword evidence="6" id="KW-0446">Lipid-binding</keyword>
<dbReference type="GO" id="GO:0006275">
    <property type="term" value="P:regulation of DNA replication"/>
    <property type="evidence" value="ECO:0007669"/>
    <property type="project" value="InterPro"/>
</dbReference>
<dbReference type="PANTHER" id="PTHR30050">
    <property type="entry name" value="CHROMOSOMAL REPLICATION INITIATOR PROTEIN DNAA"/>
    <property type="match status" value="1"/>
</dbReference>